<reference evidence="2" key="1">
    <citation type="submission" date="2016-01" db="EMBL/GenBank/DDBJ databases">
        <authorList>
            <person name="Peeters C."/>
        </authorList>
    </citation>
    <scope>NUCLEOTIDE SEQUENCE [LARGE SCALE GENOMIC DNA]</scope>
    <source>
        <strain evidence="2">LMG 29323</strain>
    </source>
</reference>
<gene>
    <name evidence="2" type="ORF">AWB80_04140</name>
</gene>
<dbReference type="RefSeq" id="WP_160147465.1">
    <property type="nucleotide sequence ID" value="NZ_FCOE02000013.1"/>
</dbReference>
<feature type="transmembrane region" description="Helical" evidence="1">
    <location>
        <begin position="17"/>
        <end position="36"/>
    </location>
</feature>
<proteinExistence type="predicted"/>
<organism evidence="2 3">
    <name type="scientific">Caballeronia pedi</name>
    <dbReference type="NCBI Taxonomy" id="1777141"/>
    <lineage>
        <taxon>Bacteria</taxon>
        <taxon>Pseudomonadati</taxon>
        <taxon>Pseudomonadota</taxon>
        <taxon>Betaproteobacteria</taxon>
        <taxon>Burkholderiales</taxon>
        <taxon>Burkholderiaceae</taxon>
        <taxon>Caballeronia</taxon>
    </lineage>
</organism>
<keyword evidence="1" id="KW-0472">Membrane</keyword>
<evidence type="ECO:0000256" key="1">
    <source>
        <dbReference type="SAM" id="Phobius"/>
    </source>
</evidence>
<evidence type="ECO:0000313" key="2">
    <source>
        <dbReference type="EMBL" id="SAK73659.1"/>
    </source>
</evidence>
<comment type="caution">
    <text evidence="2">The sequence shown here is derived from an EMBL/GenBank/DDBJ whole genome shotgun (WGS) entry which is preliminary data.</text>
</comment>
<dbReference type="EMBL" id="FCOE02000013">
    <property type="protein sequence ID" value="SAK73659.1"/>
    <property type="molecule type" value="Genomic_DNA"/>
</dbReference>
<sequence length="46" mass="5037">MSPVEYLSAAYRLRAKLVPQIATGLALAVILTYYALTSPSLDLLLR</sequence>
<dbReference type="OrthoDB" id="9109672at2"/>
<dbReference type="AlphaFoldDB" id="A0A158BU70"/>
<dbReference type="Proteomes" id="UP000054911">
    <property type="component" value="Unassembled WGS sequence"/>
</dbReference>
<name>A0A158BU70_9BURK</name>
<evidence type="ECO:0000313" key="3">
    <source>
        <dbReference type="Proteomes" id="UP000054911"/>
    </source>
</evidence>
<keyword evidence="3" id="KW-1185">Reference proteome</keyword>
<accession>A0A158BU70</accession>
<protein>
    <submittedName>
        <fullName evidence="2">Uncharacterized protein</fullName>
    </submittedName>
</protein>
<keyword evidence="1" id="KW-1133">Transmembrane helix</keyword>
<keyword evidence="1" id="KW-0812">Transmembrane</keyword>